<dbReference type="InterPro" id="IPR036397">
    <property type="entry name" value="RNaseH_sf"/>
</dbReference>
<dbReference type="PANTHER" id="PTHR46889">
    <property type="entry name" value="TRANSPOSASE INSF FOR INSERTION SEQUENCE IS3B-RELATED"/>
    <property type="match status" value="1"/>
</dbReference>
<reference evidence="3" key="2">
    <citation type="journal article" date="2020" name="Int. J. Syst. Evol. Microbiol.">
        <title>Gordonia crocea sp. nov. and Gordonia spumicola sp. nov. isolated from sludge of a wastewater treatment plant.</title>
        <authorList>
            <person name="Tamura T."/>
            <person name="Saito S."/>
            <person name="Hamada M."/>
            <person name="Kang Y."/>
            <person name="Hoshino Y."/>
            <person name="Gonoi T."/>
            <person name="Mikami Y."/>
            <person name="Yaguchi T."/>
        </authorList>
    </citation>
    <scope>NUCLEOTIDE SEQUENCE</scope>
    <source>
        <strain evidence="3">NBRC 107696</strain>
    </source>
</reference>
<keyword evidence="5" id="KW-1185">Reference proteome</keyword>
<feature type="domain" description="Integrase catalytic" evidence="2">
    <location>
        <begin position="111"/>
        <end position="288"/>
    </location>
</feature>
<reference evidence="5" key="1">
    <citation type="submission" date="2019-06" db="EMBL/GenBank/DDBJ databases">
        <title>Gordonia isolated from sludge of a wastewater treatment plant.</title>
        <authorList>
            <person name="Tamura T."/>
            <person name="Aoyama K."/>
            <person name="Kang Y."/>
            <person name="Saito S."/>
            <person name="Akiyama N."/>
            <person name="Yazawa K."/>
            <person name="Gonoi T."/>
            <person name="Mikami Y."/>
        </authorList>
    </citation>
    <scope>NUCLEOTIDE SEQUENCE [LARGE SCALE GENOMIC DNA]</scope>
    <source>
        <strain evidence="5">NBRC 107696</strain>
    </source>
</reference>
<dbReference type="InterPro" id="IPR025948">
    <property type="entry name" value="HTH-like_dom"/>
</dbReference>
<dbReference type="AlphaFoldDB" id="A0A7I9V7Y2"/>
<dbReference type="Pfam" id="PF13333">
    <property type="entry name" value="rve_2"/>
    <property type="match status" value="1"/>
</dbReference>
<dbReference type="Gene3D" id="3.30.420.10">
    <property type="entry name" value="Ribonuclease H-like superfamily/Ribonuclease H"/>
    <property type="match status" value="1"/>
</dbReference>
<evidence type="ECO:0000259" key="2">
    <source>
        <dbReference type="PROSITE" id="PS50994"/>
    </source>
</evidence>
<dbReference type="InterPro" id="IPR012337">
    <property type="entry name" value="RNaseH-like_sf"/>
</dbReference>
<organism evidence="3 5">
    <name type="scientific">Gordonia spumicola</name>
    <dbReference type="NCBI Taxonomy" id="589161"/>
    <lineage>
        <taxon>Bacteria</taxon>
        <taxon>Bacillati</taxon>
        <taxon>Actinomycetota</taxon>
        <taxon>Actinomycetes</taxon>
        <taxon>Mycobacteriales</taxon>
        <taxon>Gordoniaceae</taxon>
        <taxon>Gordonia</taxon>
    </lineage>
</organism>
<dbReference type="InterPro" id="IPR050900">
    <property type="entry name" value="Transposase_IS3/IS150/IS904"/>
</dbReference>
<evidence type="ECO:0000313" key="5">
    <source>
        <dbReference type="Proteomes" id="UP000444960"/>
    </source>
</evidence>
<dbReference type="PROSITE" id="PS50994">
    <property type="entry name" value="INTEGRASE"/>
    <property type="match status" value="1"/>
</dbReference>
<accession>A0A7I9V7Y2</accession>
<dbReference type="Proteomes" id="UP000444960">
    <property type="component" value="Unassembled WGS sequence"/>
</dbReference>
<protein>
    <submittedName>
        <fullName evidence="3">Integrase</fullName>
    </submittedName>
</protein>
<dbReference type="Pfam" id="PF00665">
    <property type="entry name" value="rve"/>
    <property type="match status" value="1"/>
</dbReference>
<comment type="caution">
    <text evidence="3">The sequence shown here is derived from an EMBL/GenBank/DDBJ whole genome shotgun (WGS) entry which is preliminary data.</text>
</comment>
<comment type="function">
    <text evidence="1">Involved in the transposition of the insertion sequence.</text>
</comment>
<name>A0A7I9V7Y2_9ACTN</name>
<dbReference type="EMBL" id="BJOV01000005">
    <property type="protein sequence ID" value="GEE02945.1"/>
    <property type="molecule type" value="Genomic_DNA"/>
</dbReference>
<dbReference type="GO" id="GO:0003676">
    <property type="term" value="F:nucleic acid binding"/>
    <property type="evidence" value="ECO:0007669"/>
    <property type="project" value="InterPro"/>
</dbReference>
<dbReference type="SUPFAM" id="SSF53098">
    <property type="entry name" value="Ribonuclease H-like"/>
    <property type="match status" value="1"/>
</dbReference>
<dbReference type="RefSeq" id="WP_161895215.1">
    <property type="nucleotide sequence ID" value="NZ_BJOV01000003.1"/>
</dbReference>
<dbReference type="EMBL" id="BJOV01000003">
    <property type="protein sequence ID" value="GEE01417.1"/>
    <property type="molecule type" value="Genomic_DNA"/>
</dbReference>
<sequence>MATFIAAQRAEQRIPHAASCRALGVSQPWFYKWRHGDPSVRHARREKLAVDIKRLFAQHNGTYGSPRITADLRDEGWKVSVNTVAAIMGELDLGARRRKRRKSTTRQGRGRWRAPDRIDRDFATDRINHKWYGDGTEVPTDEGKLYLDSVLDMGSRRIVGFAIGEHHDAPLARAALQMAIAVRGGKDAVRSVIMHTDQGSEYTADLFRQACGRMGVHQSMGRVGSALDNAVIESWHSTLEFELRELEHFATKVQARRAIAAWIEQYNHERRHSSIGMISPIDYEQALATEQKEAA</sequence>
<dbReference type="NCBIfam" id="NF033516">
    <property type="entry name" value="transpos_IS3"/>
    <property type="match status" value="1"/>
</dbReference>
<dbReference type="GO" id="GO:0015074">
    <property type="term" value="P:DNA integration"/>
    <property type="evidence" value="ECO:0007669"/>
    <property type="project" value="InterPro"/>
</dbReference>
<gene>
    <name evidence="3" type="ORF">nbrc107696_18630</name>
    <name evidence="4" type="ORF">nbrc107696_33910</name>
</gene>
<dbReference type="OrthoDB" id="4281720at2"/>
<evidence type="ECO:0000256" key="1">
    <source>
        <dbReference type="ARBA" id="ARBA00002286"/>
    </source>
</evidence>
<evidence type="ECO:0000313" key="3">
    <source>
        <dbReference type="EMBL" id="GEE01417.1"/>
    </source>
</evidence>
<proteinExistence type="predicted"/>
<dbReference type="Pfam" id="PF13276">
    <property type="entry name" value="HTH_21"/>
    <property type="match status" value="1"/>
</dbReference>
<evidence type="ECO:0000313" key="4">
    <source>
        <dbReference type="EMBL" id="GEE02945.1"/>
    </source>
</evidence>
<dbReference type="InterPro" id="IPR048020">
    <property type="entry name" value="Transpos_IS3"/>
</dbReference>
<dbReference type="InterPro" id="IPR001584">
    <property type="entry name" value="Integrase_cat-core"/>
</dbReference>